<sequence length="92" mass="10121">MIMPRTSLRDAFEAAVGLSTTMQRKSLIRRSTGENLGLVTVSVGVAIYRVDGGTEDLFERADAKLYEAKRQGRNRVCCEDAVIGTPVSDSRR</sequence>
<feature type="domain" description="GGDEF" evidence="3">
    <location>
        <begin position="1"/>
        <end position="81"/>
    </location>
</feature>
<evidence type="ECO:0000256" key="1">
    <source>
        <dbReference type="ARBA" id="ARBA00012528"/>
    </source>
</evidence>
<dbReference type="STRING" id="1035.BN961_00534"/>
<comment type="catalytic activity">
    <reaction evidence="2">
        <text>2 GTP = 3',3'-c-di-GMP + 2 diphosphate</text>
        <dbReference type="Rhea" id="RHEA:24898"/>
        <dbReference type="ChEBI" id="CHEBI:33019"/>
        <dbReference type="ChEBI" id="CHEBI:37565"/>
        <dbReference type="ChEBI" id="CHEBI:58805"/>
        <dbReference type="EC" id="2.7.7.65"/>
    </reaction>
</comment>
<dbReference type="InterPro" id="IPR050469">
    <property type="entry name" value="Diguanylate_Cyclase"/>
</dbReference>
<dbReference type="Proteomes" id="UP000035762">
    <property type="component" value="Unassembled WGS sequence"/>
</dbReference>
<dbReference type="Pfam" id="PF00990">
    <property type="entry name" value="GGDEF"/>
    <property type="match status" value="1"/>
</dbReference>
<dbReference type="EC" id="2.7.7.65" evidence="1"/>
<comment type="caution">
    <text evidence="4">The sequence shown here is derived from an EMBL/GenBank/DDBJ whole genome shotgun (WGS) entry which is preliminary data.</text>
</comment>
<organism evidence="4 5">
    <name type="scientific">Afipia felis</name>
    <name type="common">Cat scratch disease bacillus</name>
    <dbReference type="NCBI Taxonomy" id="1035"/>
    <lineage>
        <taxon>Bacteria</taxon>
        <taxon>Pseudomonadati</taxon>
        <taxon>Pseudomonadota</taxon>
        <taxon>Alphaproteobacteria</taxon>
        <taxon>Hyphomicrobiales</taxon>
        <taxon>Nitrobacteraceae</taxon>
        <taxon>Afipia</taxon>
    </lineage>
</organism>
<dbReference type="GO" id="GO:0052621">
    <property type="term" value="F:diguanylate cyclase activity"/>
    <property type="evidence" value="ECO:0007669"/>
    <property type="project" value="UniProtKB-EC"/>
</dbReference>
<name>A0A090MLF8_AFIFE</name>
<dbReference type="PROSITE" id="PS50887">
    <property type="entry name" value="GGDEF"/>
    <property type="match status" value="1"/>
</dbReference>
<evidence type="ECO:0000313" key="5">
    <source>
        <dbReference type="Proteomes" id="UP000035762"/>
    </source>
</evidence>
<dbReference type="PANTHER" id="PTHR45138:SF9">
    <property type="entry name" value="DIGUANYLATE CYCLASE DGCM-RELATED"/>
    <property type="match status" value="1"/>
</dbReference>
<keyword evidence="5" id="KW-1185">Reference proteome</keyword>
<dbReference type="InterPro" id="IPR000160">
    <property type="entry name" value="GGDEF_dom"/>
</dbReference>
<dbReference type="NCBIfam" id="TIGR00254">
    <property type="entry name" value="GGDEF"/>
    <property type="match status" value="1"/>
</dbReference>
<dbReference type="AlphaFoldDB" id="A0A090MLF8"/>
<reference evidence="4 5" key="1">
    <citation type="journal article" date="2014" name="Genome Announc.">
        <title>Genome Sequence of Afipia felis Strain 76713, Isolated in Hospital Water Using an Amoeba Co-Culture Procedure.</title>
        <authorList>
            <person name="Benamar S."/>
            <person name="La Scola B."/>
            <person name="Croce O."/>
        </authorList>
    </citation>
    <scope>NUCLEOTIDE SEQUENCE [LARGE SCALE GENOMIC DNA]</scope>
    <source>
        <strain evidence="4 5">76713</strain>
    </source>
</reference>
<dbReference type="GO" id="GO:0043709">
    <property type="term" value="P:cell adhesion involved in single-species biofilm formation"/>
    <property type="evidence" value="ECO:0007669"/>
    <property type="project" value="TreeGrafter"/>
</dbReference>
<proteinExistence type="predicted"/>
<dbReference type="GO" id="GO:1902201">
    <property type="term" value="P:negative regulation of bacterial-type flagellum-dependent cell motility"/>
    <property type="evidence" value="ECO:0007669"/>
    <property type="project" value="TreeGrafter"/>
</dbReference>
<gene>
    <name evidence="4" type="ORF">BN961_00534</name>
</gene>
<evidence type="ECO:0000256" key="2">
    <source>
        <dbReference type="ARBA" id="ARBA00034247"/>
    </source>
</evidence>
<evidence type="ECO:0000259" key="3">
    <source>
        <dbReference type="PROSITE" id="PS50887"/>
    </source>
</evidence>
<protein>
    <recommendedName>
        <fullName evidence="1">diguanylate cyclase</fullName>
        <ecNumber evidence="1">2.7.7.65</ecNumber>
    </recommendedName>
</protein>
<dbReference type="InterPro" id="IPR043128">
    <property type="entry name" value="Rev_trsase/Diguanyl_cyclase"/>
</dbReference>
<dbReference type="InterPro" id="IPR029787">
    <property type="entry name" value="Nucleotide_cyclase"/>
</dbReference>
<dbReference type="PANTHER" id="PTHR45138">
    <property type="entry name" value="REGULATORY COMPONENTS OF SENSORY TRANSDUCTION SYSTEM"/>
    <property type="match status" value="1"/>
</dbReference>
<evidence type="ECO:0000313" key="4">
    <source>
        <dbReference type="EMBL" id="CEG07152.1"/>
    </source>
</evidence>
<dbReference type="Gene3D" id="3.30.70.270">
    <property type="match status" value="1"/>
</dbReference>
<dbReference type="SUPFAM" id="SSF55073">
    <property type="entry name" value="Nucleotide cyclase"/>
    <property type="match status" value="1"/>
</dbReference>
<dbReference type="GO" id="GO:0005886">
    <property type="term" value="C:plasma membrane"/>
    <property type="evidence" value="ECO:0007669"/>
    <property type="project" value="TreeGrafter"/>
</dbReference>
<dbReference type="EMBL" id="CCAZ020000001">
    <property type="protein sequence ID" value="CEG07152.1"/>
    <property type="molecule type" value="Genomic_DNA"/>
</dbReference>
<accession>A0A090MLF8</accession>